<organism evidence="14 15">
    <name type="scientific">Sphingobium baderi</name>
    <dbReference type="NCBI Taxonomy" id="1332080"/>
    <lineage>
        <taxon>Bacteria</taxon>
        <taxon>Pseudomonadati</taxon>
        <taxon>Pseudomonadota</taxon>
        <taxon>Alphaproteobacteria</taxon>
        <taxon>Sphingomonadales</taxon>
        <taxon>Sphingomonadaceae</taxon>
        <taxon>Sphingobium</taxon>
    </lineage>
</organism>
<dbReference type="STRING" id="1332080.ATN00_01590"/>
<name>A0A0S3EUV2_9SPHN</name>
<comment type="similarity">
    <text evidence="3">Belongs to the YajC family.</text>
</comment>
<accession>A0A0S3EUV2</accession>
<evidence type="ECO:0000256" key="12">
    <source>
        <dbReference type="ARBA" id="ARBA00023136"/>
    </source>
</evidence>
<keyword evidence="12 13" id="KW-0472">Membrane</keyword>
<keyword evidence="15" id="KW-1185">Reference proteome</keyword>
<keyword evidence="9" id="KW-0653">Protein transport</keyword>
<keyword evidence="11" id="KW-0811">Translocation</keyword>
<dbReference type="Proteomes" id="UP000056968">
    <property type="component" value="Chromosome"/>
</dbReference>
<dbReference type="PANTHER" id="PTHR33909">
    <property type="entry name" value="SEC TRANSLOCON ACCESSORY COMPLEX SUBUNIT YAJC"/>
    <property type="match status" value="1"/>
</dbReference>
<evidence type="ECO:0000313" key="14">
    <source>
        <dbReference type="EMBL" id="ALR19191.1"/>
    </source>
</evidence>
<dbReference type="InterPro" id="IPR003849">
    <property type="entry name" value="Preprotein_translocase_YajC"/>
</dbReference>
<evidence type="ECO:0000256" key="10">
    <source>
        <dbReference type="ARBA" id="ARBA00022989"/>
    </source>
</evidence>
<dbReference type="Pfam" id="PF02699">
    <property type="entry name" value="YajC"/>
    <property type="match status" value="1"/>
</dbReference>
<evidence type="ECO:0000313" key="15">
    <source>
        <dbReference type="Proteomes" id="UP000056968"/>
    </source>
</evidence>
<evidence type="ECO:0000256" key="9">
    <source>
        <dbReference type="ARBA" id="ARBA00022927"/>
    </source>
</evidence>
<evidence type="ECO:0000256" key="5">
    <source>
        <dbReference type="ARBA" id="ARBA00014962"/>
    </source>
</evidence>
<dbReference type="KEGG" id="sbd:ATN00_01590"/>
<dbReference type="PRINTS" id="PR01853">
    <property type="entry name" value="YAJCTRNLCASE"/>
</dbReference>
<keyword evidence="7" id="KW-1003">Cell membrane</keyword>
<evidence type="ECO:0000256" key="13">
    <source>
        <dbReference type="SAM" id="Phobius"/>
    </source>
</evidence>
<dbReference type="PANTHER" id="PTHR33909:SF1">
    <property type="entry name" value="SEC TRANSLOCON ACCESSORY COMPLEX SUBUNIT YAJC"/>
    <property type="match status" value="1"/>
</dbReference>
<keyword evidence="10 13" id="KW-1133">Transmembrane helix</keyword>
<keyword evidence="6" id="KW-0813">Transport</keyword>
<gene>
    <name evidence="14" type="ORF">ATN00_01590</name>
</gene>
<evidence type="ECO:0000256" key="1">
    <source>
        <dbReference type="ARBA" id="ARBA00002061"/>
    </source>
</evidence>
<evidence type="ECO:0000256" key="7">
    <source>
        <dbReference type="ARBA" id="ARBA00022475"/>
    </source>
</evidence>
<comment type="subcellular location">
    <subcellularLocation>
        <location evidence="2">Cell membrane</location>
        <topology evidence="2">Single-pass membrane protein</topology>
    </subcellularLocation>
</comment>
<evidence type="ECO:0000256" key="2">
    <source>
        <dbReference type="ARBA" id="ARBA00004162"/>
    </source>
</evidence>
<evidence type="ECO:0000256" key="8">
    <source>
        <dbReference type="ARBA" id="ARBA00022692"/>
    </source>
</evidence>
<dbReference type="RefSeq" id="WP_062061230.1">
    <property type="nucleotide sequence ID" value="NZ_CP013264.1"/>
</dbReference>
<dbReference type="SMART" id="SM01323">
    <property type="entry name" value="YajC"/>
    <property type="match status" value="1"/>
</dbReference>
<sequence>MLITPAFAQTAGGQASGASMLVQMLPLVLIFVVFWFLLIRPQQKRMKDHKTKIEAVKKGDQVVTGGGLVGKVVRVDDVYVDVELAPGMKVKAVKGTLSDVVDPMTAKPAND</sequence>
<evidence type="ECO:0000256" key="3">
    <source>
        <dbReference type="ARBA" id="ARBA00006742"/>
    </source>
</evidence>
<dbReference type="AlphaFoldDB" id="A0A0S3EUV2"/>
<dbReference type="GO" id="GO:0015031">
    <property type="term" value="P:protein transport"/>
    <property type="evidence" value="ECO:0007669"/>
    <property type="project" value="UniProtKB-KW"/>
</dbReference>
<evidence type="ECO:0000256" key="6">
    <source>
        <dbReference type="ARBA" id="ARBA00022448"/>
    </source>
</evidence>
<evidence type="ECO:0000256" key="4">
    <source>
        <dbReference type="ARBA" id="ARBA00011718"/>
    </source>
</evidence>
<dbReference type="GO" id="GO:0005886">
    <property type="term" value="C:plasma membrane"/>
    <property type="evidence" value="ECO:0007669"/>
    <property type="project" value="UniProtKB-SubCell"/>
</dbReference>
<dbReference type="NCBIfam" id="TIGR00739">
    <property type="entry name" value="yajC"/>
    <property type="match status" value="1"/>
</dbReference>
<proteinExistence type="inferred from homology"/>
<comment type="function">
    <text evidence="1">The SecYEG-SecDF-YajC-YidC holo-translocon (HTL) protein secretase/insertase is a supercomplex required for protein secretion, insertion of proteins into membranes, and assembly of membrane protein complexes. While the SecYEG complex is essential for assembly of a number of proteins and complexes, the SecDF-YajC-YidC subcomplex facilitates these functions.</text>
</comment>
<evidence type="ECO:0000256" key="11">
    <source>
        <dbReference type="ARBA" id="ARBA00023010"/>
    </source>
</evidence>
<dbReference type="EMBL" id="CP013264">
    <property type="protein sequence ID" value="ALR19191.1"/>
    <property type="molecule type" value="Genomic_DNA"/>
</dbReference>
<reference evidence="14 15" key="1">
    <citation type="submission" date="2015-11" db="EMBL/GenBank/DDBJ databases">
        <title>A Two-component Flavoprotein Monooxygenase System MeaXY Responsible for para-Hydroxylation of 2-Methyl-6-ethylaniline and 2,6-Diethylaniline in Sphingobium baderi DE-13.</title>
        <authorList>
            <person name="Cheng M."/>
            <person name="Meng Q."/>
            <person name="Yang Y."/>
            <person name="Chu C."/>
            <person name="Yan X."/>
            <person name="He J."/>
            <person name="Li S."/>
        </authorList>
    </citation>
    <scope>NUCLEOTIDE SEQUENCE [LARGE SCALE GENOMIC DNA]</scope>
    <source>
        <strain evidence="14 15">DE-13</strain>
    </source>
</reference>
<comment type="subunit">
    <text evidence="4">Part of the SecDF-YidC-YajC translocase complex. The SecDF-YidC-YajC translocase forms a supercomplex with SecYEG, called the holo-translocon (HTL).</text>
</comment>
<protein>
    <recommendedName>
        <fullName evidence="5">Sec translocon accessory complex subunit YajC</fullName>
    </recommendedName>
</protein>
<feature type="transmembrane region" description="Helical" evidence="13">
    <location>
        <begin position="20"/>
        <end position="39"/>
    </location>
</feature>
<keyword evidence="8 13" id="KW-0812">Transmembrane</keyword>